<evidence type="ECO:0000256" key="1">
    <source>
        <dbReference type="ARBA" id="ARBA00010986"/>
    </source>
</evidence>
<dbReference type="Pfam" id="PF08666">
    <property type="entry name" value="SAF"/>
    <property type="match status" value="1"/>
</dbReference>
<dbReference type="AlphaFoldDB" id="A0AA41YW72"/>
<keyword evidence="2" id="KW-0456">Lyase</keyword>
<dbReference type="InterPro" id="IPR048332">
    <property type="entry name" value="GD_AH_C"/>
</dbReference>
<dbReference type="InterPro" id="IPR052172">
    <property type="entry name" value="UxaA_altronate/galactarate_dh"/>
</dbReference>
<dbReference type="Gene3D" id="2.30.130.110">
    <property type="match status" value="1"/>
</dbReference>
<reference evidence="4" key="1">
    <citation type="submission" date="2022-05" db="EMBL/GenBank/DDBJ databases">
        <authorList>
            <person name="Pankratov T."/>
        </authorList>
    </citation>
    <scope>NUCLEOTIDE SEQUENCE</scope>
    <source>
        <strain evidence="4">BP6-180914</strain>
    </source>
</reference>
<evidence type="ECO:0000313" key="4">
    <source>
        <dbReference type="EMBL" id="MCW6509249.1"/>
    </source>
</evidence>
<proteinExistence type="inferred from homology"/>
<dbReference type="Pfam" id="PF20629">
    <property type="entry name" value="GD_AH_C"/>
    <property type="match status" value="1"/>
</dbReference>
<dbReference type="GO" id="GO:0016829">
    <property type="term" value="F:lyase activity"/>
    <property type="evidence" value="ECO:0007669"/>
    <property type="project" value="UniProtKB-KW"/>
</dbReference>
<dbReference type="EMBL" id="JAMOIM010000009">
    <property type="protein sequence ID" value="MCW6509249.1"/>
    <property type="molecule type" value="Genomic_DNA"/>
</dbReference>
<dbReference type="GO" id="GO:0019698">
    <property type="term" value="P:D-galacturonate catabolic process"/>
    <property type="evidence" value="ECO:0007669"/>
    <property type="project" value="TreeGrafter"/>
</dbReference>
<organism evidence="4 5">
    <name type="scientific">Lichenifustis flavocetrariae</name>
    <dbReference type="NCBI Taxonomy" id="2949735"/>
    <lineage>
        <taxon>Bacteria</taxon>
        <taxon>Pseudomonadati</taxon>
        <taxon>Pseudomonadota</taxon>
        <taxon>Alphaproteobacteria</taxon>
        <taxon>Hyphomicrobiales</taxon>
        <taxon>Lichenihabitantaceae</taxon>
        <taxon>Lichenifustis</taxon>
    </lineage>
</organism>
<gene>
    <name evidence="4" type="ORF">M8523_14590</name>
</gene>
<evidence type="ECO:0000313" key="5">
    <source>
        <dbReference type="Proteomes" id="UP001165667"/>
    </source>
</evidence>
<name>A0AA41YW72_9HYPH</name>
<dbReference type="CDD" id="cd11613">
    <property type="entry name" value="SAF_AH_GD"/>
    <property type="match status" value="1"/>
</dbReference>
<feature type="domain" description="SAF" evidence="3">
    <location>
        <begin position="12"/>
        <end position="80"/>
    </location>
</feature>
<sequence>MTLPVLRLHPADPIGIALADLAPGDAIGPTLVALDAIPRGHKVALLPLEAGAPVTKFDTFIGVASGPIAAGAHVHSHNLAFRPSRVDRGMPSARRNSLEPLAGASGATFQGYRRDDGRVGTRNVLLVLATVNCSATVAKRIAEQFRREVDLSATPSIDGVVALTHQHGCSFRADGPGMAILRRTLGGYARHPNVAGTLVVGLGCEDNQVDEFLAAAGLATSERLATRVIQQEGGTTATVAAGVAALKAMLPRAAAVVRTTASASHLTVGLQCGGSDGFSAISANPALGLAVDRLVNDGGTAILSETPEIYGAEQLLLERAANEPVADRLRALLAWWEANAHRDDGTLDNNPSPGNKQGGITTILEKSLGAVSKAGSSPLNAVYDYAEPITASGLVFMDSPGYDPVSATGQVAAGANLICFTTGRGSCFGCAPVPSLKIATNSGLFRRMAGDMDLDAGPILDGTTSHAMMGDAIFARILATASGERTASEQLGYGEEEFVPWAQGLTY</sequence>
<comment type="similarity">
    <text evidence="1">Belongs to the UxaA family.</text>
</comment>
<dbReference type="Pfam" id="PF04295">
    <property type="entry name" value="GD_AH_second"/>
    <property type="match status" value="1"/>
</dbReference>
<evidence type="ECO:0000256" key="2">
    <source>
        <dbReference type="ARBA" id="ARBA00023239"/>
    </source>
</evidence>
<evidence type="ECO:0000259" key="3">
    <source>
        <dbReference type="SMART" id="SM00858"/>
    </source>
</evidence>
<dbReference type="InterPro" id="IPR007392">
    <property type="entry name" value="GD_AH_second"/>
</dbReference>
<dbReference type="Proteomes" id="UP001165667">
    <property type="component" value="Unassembled WGS sequence"/>
</dbReference>
<accession>A0AA41YW72</accession>
<dbReference type="SMART" id="SM00858">
    <property type="entry name" value="SAF"/>
    <property type="match status" value="1"/>
</dbReference>
<dbReference type="PANTHER" id="PTHR30536">
    <property type="entry name" value="ALTRONATE/GALACTARATE DEHYDRATASE"/>
    <property type="match status" value="1"/>
</dbReference>
<dbReference type="InterPro" id="IPR013974">
    <property type="entry name" value="SAF"/>
</dbReference>
<keyword evidence="5" id="KW-1185">Reference proteome</keyword>
<protein>
    <submittedName>
        <fullName evidence="4">Altronate dehydratase family protein</fullName>
    </submittedName>
</protein>
<dbReference type="InterPro" id="IPR044144">
    <property type="entry name" value="SAF_UxaA/GarD"/>
</dbReference>
<dbReference type="RefSeq" id="WP_282585622.1">
    <property type="nucleotide sequence ID" value="NZ_JAMOIM010000009.1"/>
</dbReference>
<dbReference type="PANTHER" id="PTHR30536:SF5">
    <property type="entry name" value="ALTRONATE DEHYDRATASE"/>
    <property type="match status" value="1"/>
</dbReference>
<comment type="caution">
    <text evidence="4">The sequence shown here is derived from an EMBL/GenBank/DDBJ whole genome shotgun (WGS) entry which is preliminary data.</text>
</comment>